<feature type="region of interest" description="Disordered" evidence="1">
    <location>
        <begin position="69"/>
        <end position="117"/>
    </location>
</feature>
<evidence type="ECO:0000256" key="1">
    <source>
        <dbReference type="SAM" id="MobiDB-lite"/>
    </source>
</evidence>
<feature type="compositionally biased region" description="Polar residues" evidence="1">
    <location>
        <begin position="90"/>
        <end position="99"/>
    </location>
</feature>
<dbReference type="AlphaFoldDB" id="A0A0N0NLV3"/>
<evidence type="ECO:0000313" key="3">
    <source>
        <dbReference type="Proteomes" id="UP000038010"/>
    </source>
</evidence>
<feature type="compositionally biased region" description="Basic and acidic residues" evidence="1">
    <location>
        <begin position="76"/>
        <end position="85"/>
    </location>
</feature>
<sequence>MAPSKEKSIRRPPPDNERPVGVQKRGSSFKGGKKPKRLMTWWQLVAGPIEGFIGSCARWDREAALLNSRQNTAPEADDKSEKSICDDSNETPVADTSSADIPDEENVSTGTLNESDDDISDYEATVDWIGGPSSDISPVVVHKRIAHTLHWVFGDVRLCRAMAGGLEFKDMNDEELLATSTILPKEDPGGIYEYVETESVEDGEGDLVDLGNGRFFDKERKAVIEEVDFRQADGDYKMTVRQHKDGPPQGKSFRTMSWSPEKIQKALERVGAEAPDGLVHIRACCGLQNGCHLCRG</sequence>
<organism evidence="2 3">
    <name type="scientific">Cyphellophora attinorum</name>
    <dbReference type="NCBI Taxonomy" id="1664694"/>
    <lineage>
        <taxon>Eukaryota</taxon>
        <taxon>Fungi</taxon>
        <taxon>Dikarya</taxon>
        <taxon>Ascomycota</taxon>
        <taxon>Pezizomycotina</taxon>
        <taxon>Eurotiomycetes</taxon>
        <taxon>Chaetothyriomycetidae</taxon>
        <taxon>Chaetothyriales</taxon>
        <taxon>Cyphellophoraceae</taxon>
        <taxon>Cyphellophora</taxon>
    </lineage>
</organism>
<feature type="compositionally biased region" description="Basic and acidic residues" evidence="1">
    <location>
        <begin position="1"/>
        <end position="18"/>
    </location>
</feature>
<accession>A0A0N0NLV3</accession>
<dbReference type="RefSeq" id="XP_017999694.1">
    <property type="nucleotide sequence ID" value="XM_018143286.1"/>
</dbReference>
<protein>
    <submittedName>
        <fullName evidence="2">Uncharacterized protein</fullName>
    </submittedName>
</protein>
<gene>
    <name evidence="2" type="ORF">AB675_3253</name>
</gene>
<evidence type="ECO:0000313" key="2">
    <source>
        <dbReference type="EMBL" id="KPI39731.1"/>
    </source>
</evidence>
<dbReference type="GeneID" id="28735166"/>
<reference evidence="2 3" key="1">
    <citation type="submission" date="2015-06" db="EMBL/GenBank/DDBJ databases">
        <title>Draft genome of the ant-associated black yeast Phialophora attae CBS 131958.</title>
        <authorList>
            <person name="Moreno L.F."/>
            <person name="Stielow B.J."/>
            <person name="de Hoog S."/>
            <person name="Vicente V.A."/>
            <person name="Weiss V.A."/>
            <person name="de Vries M."/>
            <person name="Cruz L.M."/>
            <person name="Souza E.M."/>
        </authorList>
    </citation>
    <scope>NUCLEOTIDE SEQUENCE [LARGE SCALE GENOMIC DNA]</scope>
    <source>
        <strain evidence="2 3">CBS 131958</strain>
    </source>
</reference>
<feature type="region of interest" description="Disordered" evidence="1">
    <location>
        <begin position="1"/>
        <end position="34"/>
    </location>
</feature>
<dbReference type="Proteomes" id="UP000038010">
    <property type="component" value="Unassembled WGS sequence"/>
</dbReference>
<dbReference type="EMBL" id="LFJN01000014">
    <property type="protein sequence ID" value="KPI39731.1"/>
    <property type="molecule type" value="Genomic_DNA"/>
</dbReference>
<proteinExistence type="predicted"/>
<comment type="caution">
    <text evidence="2">The sequence shown here is derived from an EMBL/GenBank/DDBJ whole genome shotgun (WGS) entry which is preliminary data.</text>
</comment>
<keyword evidence="3" id="KW-1185">Reference proteome</keyword>
<name>A0A0N0NLV3_9EURO</name>
<dbReference type="VEuPathDB" id="FungiDB:AB675_3253"/>